<proteinExistence type="predicted"/>
<protein>
    <recommendedName>
        <fullName evidence="3">F-box domain-containing protein</fullName>
    </recommendedName>
</protein>
<dbReference type="OrthoDB" id="2986625at2759"/>
<keyword evidence="2" id="KW-1185">Reference proteome</keyword>
<evidence type="ECO:0000313" key="1">
    <source>
        <dbReference type="EMBL" id="TFK24817.1"/>
    </source>
</evidence>
<reference evidence="1 2" key="1">
    <citation type="journal article" date="2019" name="Nat. Ecol. Evol.">
        <title>Megaphylogeny resolves global patterns of mushroom evolution.</title>
        <authorList>
            <person name="Varga T."/>
            <person name="Krizsan K."/>
            <person name="Foldi C."/>
            <person name="Dima B."/>
            <person name="Sanchez-Garcia M."/>
            <person name="Sanchez-Ramirez S."/>
            <person name="Szollosi G.J."/>
            <person name="Szarkandi J.G."/>
            <person name="Papp V."/>
            <person name="Albert L."/>
            <person name="Andreopoulos W."/>
            <person name="Angelini C."/>
            <person name="Antonin V."/>
            <person name="Barry K.W."/>
            <person name="Bougher N.L."/>
            <person name="Buchanan P."/>
            <person name="Buyck B."/>
            <person name="Bense V."/>
            <person name="Catcheside P."/>
            <person name="Chovatia M."/>
            <person name="Cooper J."/>
            <person name="Damon W."/>
            <person name="Desjardin D."/>
            <person name="Finy P."/>
            <person name="Geml J."/>
            <person name="Haridas S."/>
            <person name="Hughes K."/>
            <person name="Justo A."/>
            <person name="Karasinski D."/>
            <person name="Kautmanova I."/>
            <person name="Kiss B."/>
            <person name="Kocsube S."/>
            <person name="Kotiranta H."/>
            <person name="LaButti K.M."/>
            <person name="Lechner B.E."/>
            <person name="Liimatainen K."/>
            <person name="Lipzen A."/>
            <person name="Lukacs Z."/>
            <person name="Mihaltcheva S."/>
            <person name="Morgado L.N."/>
            <person name="Niskanen T."/>
            <person name="Noordeloos M.E."/>
            <person name="Ohm R.A."/>
            <person name="Ortiz-Santana B."/>
            <person name="Ovrebo C."/>
            <person name="Racz N."/>
            <person name="Riley R."/>
            <person name="Savchenko A."/>
            <person name="Shiryaev A."/>
            <person name="Soop K."/>
            <person name="Spirin V."/>
            <person name="Szebenyi C."/>
            <person name="Tomsovsky M."/>
            <person name="Tulloss R.E."/>
            <person name="Uehling J."/>
            <person name="Grigoriev I.V."/>
            <person name="Vagvolgyi C."/>
            <person name="Papp T."/>
            <person name="Martin F.M."/>
            <person name="Miettinen O."/>
            <person name="Hibbett D.S."/>
            <person name="Nagy L.G."/>
        </authorList>
    </citation>
    <scope>NUCLEOTIDE SEQUENCE [LARGE SCALE GENOMIC DNA]</scope>
    <source>
        <strain evidence="1 2">CBS 121175</strain>
    </source>
</reference>
<dbReference type="AlphaFoldDB" id="A0A5C3KWV5"/>
<evidence type="ECO:0000313" key="2">
    <source>
        <dbReference type="Proteomes" id="UP000307440"/>
    </source>
</evidence>
<organism evidence="1 2">
    <name type="scientific">Coprinopsis marcescibilis</name>
    <name type="common">Agaric fungus</name>
    <name type="synonym">Psathyrella marcescibilis</name>
    <dbReference type="NCBI Taxonomy" id="230819"/>
    <lineage>
        <taxon>Eukaryota</taxon>
        <taxon>Fungi</taxon>
        <taxon>Dikarya</taxon>
        <taxon>Basidiomycota</taxon>
        <taxon>Agaricomycotina</taxon>
        <taxon>Agaricomycetes</taxon>
        <taxon>Agaricomycetidae</taxon>
        <taxon>Agaricales</taxon>
        <taxon>Agaricineae</taxon>
        <taxon>Psathyrellaceae</taxon>
        <taxon>Coprinopsis</taxon>
    </lineage>
</organism>
<gene>
    <name evidence="1" type="ORF">FA15DRAFT_390427</name>
</gene>
<dbReference type="Proteomes" id="UP000307440">
    <property type="component" value="Unassembled WGS sequence"/>
</dbReference>
<sequence>MAESNIKNLRLVNHQLAILFQPDVFRKLVIRISELDMETAVSQLTDLELLAATDSHPARTLTRELVVKQIELSDEALKKRLLACLGPAISALSRIVMFCAEWDWGHIPDSIRPIVFKSLRHQLQSLTEILVRDPYSDAGWGPLLFEDPSQFRGLNSLSVAGIKEVAVWENIVRVAASIAPLVSLMIVELQLSMAETQRFDIWEALMNSGIWLQDISTDHLRSSLVKYLSSYSGVLKRLSIVHFQSYWDPKVLETSHLLSEMASRFFVEVLPLHAATVKHLTLQVNHSTWGTWWFGKETAGPIRDLKFPQLEHFIIGTFVEDLEVISPERQDYLRLLVDTVLRPQYFPSIKVLETLHVMEYEPLMGTPTYDQQDREDAVANSKIRSYRFASDEITLQKLCFYGNRVMAQKWQPRVGEDGLIWFDGPIQEGYHIWYTMHLK</sequence>
<accession>A0A5C3KWV5</accession>
<evidence type="ECO:0008006" key="3">
    <source>
        <dbReference type="Google" id="ProtNLM"/>
    </source>
</evidence>
<name>A0A5C3KWV5_COPMA</name>
<dbReference type="EMBL" id="ML210194">
    <property type="protein sequence ID" value="TFK24817.1"/>
    <property type="molecule type" value="Genomic_DNA"/>
</dbReference>